<dbReference type="InterPro" id="IPR013785">
    <property type="entry name" value="Aldolase_TIM"/>
</dbReference>
<proteinExistence type="predicted"/>
<keyword evidence="2" id="KW-1185">Reference proteome</keyword>
<accession>K8F3S9</accession>
<dbReference type="GeneID" id="19016230"/>
<gene>
    <name evidence="1" type="ORF">Bathy04g02050</name>
</gene>
<dbReference type="OrthoDB" id="198397at2759"/>
<organism evidence="1 2">
    <name type="scientific">Bathycoccus prasinos</name>
    <dbReference type="NCBI Taxonomy" id="41875"/>
    <lineage>
        <taxon>Eukaryota</taxon>
        <taxon>Viridiplantae</taxon>
        <taxon>Chlorophyta</taxon>
        <taxon>Mamiellophyceae</taxon>
        <taxon>Mamiellales</taxon>
        <taxon>Bathycoccaceae</taxon>
        <taxon>Bathycoccus</taxon>
    </lineage>
</organism>
<name>K8F3S9_9CHLO</name>
<protein>
    <recommendedName>
        <fullName evidence="3">Radical SAM core domain-containing protein</fullName>
    </recommendedName>
</protein>
<dbReference type="Proteomes" id="UP000198341">
    <property type="component" value="Chromosome 4"/>
</dbReference>
<evidence type="ECO:0000313" key="2">
    <source>
        <dbReference type="Proteomes" id="UP000198341"/>
    </source>
</evidence>
<evidence type="ECO:0000313" key="1">
    <source>
        <dbReference type="EMBL" id="CCO16203.1"/>
    </source>
</evidence>
<sequence length="211" mass="23597">MKGLTYTIADKLYVSLTNECQKNLVKTLMETRGPQFKFSLPKLERNPSVEEVCVAIDAHYSRAKIVGMGENDSGVTFAGIGDPLTRLDALEHIVHKIREKRHGVVLRVMTNGLYDVQTARRAADLKLETYTVSLTSGEPEQWKRLTLRDDVNDDADFFSLSDWCAFVDALAQSGRKVEVTTPVAPGVDVNLARELAMSLGAVEFRTREYFP</sequence>
<evidence type="ECO:0008006" key="3">
    <source>
        <dbReference type="Google" id="ProtNLM"/>
    </source>
</evidence>
<reference evidence="1 2" key="1">
    <citation type="submission" date="2011-10" db="EMBL/GenBank/DDBJ databases">
        <authorList>
            <person name="Genoscope - CEA"/>
        </authorList>
    </citation>
    <scope>NUCLEOTIDE SEQUENCE [LARGE SCALE GENOMIC DNA]</scope>
    <source>
        <strain evidence="1 2">RCC 1105</strain>
    </source>
</reference>
<dbReference type="InterPro" id="IPR058240">
    <property type="entry name" value="rSAM_sf"/>
</dbReference>
<dbReference type="SUPFAM" id="SSF102114">
    <property type="entry name" value="Radical SAM enzymes"/>
    <property type="match status" value="1"/>
</dbReference>
<dbReference type="AlphaFoldDB" id="K8F3S9"/>
<dbReference type="EMBL" id="FO082275">
    <property type="protein sequence ID" value="CCO16203.1"/>
    <property type="molecule type" value="Genomic_DNA"/>
</dbReference>
<dbReference type="RefSeq" id="XP_007513678.1">
    <property type="nucleotide sequence ID" value="XM_007513616.1"/>
</dbReference>
<dbReference type="KEGG" id="bpg:Bathy04g02050"/>
<dbReference type="Gene3D" id="3.20.20.70">
    <property type="entry name" value="Aldolase class I"/>
    <property type="match status" value="1"/>
</dbReference>